<organism evidence="1 2">
    <name type="scientific">Rubripirellula reticaptiva</name>
    <dbReference type="NCBI Taxonomy" id="2528013"/>
    <lineage>
        <taxon>Bacteria</taxon>
        <taxon>Pseudomonadati</taxon>
        <taxon>Planctomycetota</taxon>
        <taxon>Planctomycetia</taxon>
        <taxon>Pirellulales</taxon>
        <taxon>Pirellulaceae</taxon>
        <taxon>Rubripirellula</taxon>
    </lineage>
</organism>
<evidence type="ECO:0000313" key="2">
    <source>
        <dbReference type="Proteomes" id="UP000317977"/>
    </source>
</evidence>
<proteinExistence type="predicted"/>
<gene>
    <name evidence="1" type="ORF">Poly59_40000</name>
</gene>
<name>A0A5C6ELM3_9BACT</name>
<dbReference type="InterPro" id="IPR011989">
    <property type="entry name" value="ARM-like"/>
</dbReference>
<sequence>MSIPSSDRCLLVPHATRFLHGRRWLLSLRFAAVFGVSMVAAGPWTPNSGAQESDTVNDAADLIGRQLLEQSGRGNAGFADSVASLARTGRWAGVDQLLVTLADKKLSAADAAAMAARIGSDVFFRIKQSDQVSDAAKANLDKIGEALSAQMASPDRIIKAIELLDRPSADQRLPAVRTILAGGNVAIAQLVAAAVADRSASSHEQILSVLNRFGTGGPDALRQLALYGSPIVRQRSIEALATIDATAFVSDFVTSLHAQDSSESERSAAALALTPIAPSMPSLRDSIELLSDDLDDKVELASSIDNDDQTRTIWMVNADRNGVTDQTTQAMLAAYRDAADAALRLRRLGVDSIDIDAATLAASLAYRVVIDPDWGDPKQIQQVRTLWAPAIRENTLMRAIEFTTSSNLAGSSAGTLTSTTNTPALIGLIRLFADTTSSIDADAALRSHGSKPTRLVELAWSPVPRVRYEAAELVSTIANSSAYPGSSRVKQTLAEMARLSDQPKAIVVETRSAVSNRFEQLIAEMGWDSAVVGSVSALEREVSQGGDVRMILSKIQLSDLAPVEMVDVVRRSSRGGEIPILFYDDDGVAGDADGIGVSLDQSRWTAPIMLVDPPVSTSGFDAMISQVESRRRLPAMSVLDRQRYRRSAKELMASGDSHR</sequence>
<dbReference type="Gene3D" id="1.25.10.10">
    <property type="entry name" value="Leucine-rich Repeat Variant"/>
    <property type="match status" value="1"/>
</dbReference>
<dbReference type="AlphaFoldDB" id="A0A5C6ELM3"/>
<dbReference type="InterPro" id="IPR016024">
    <property type="entry name" value="ARM-type_fold"/>
</dbReference>
<dbReference type="RefSeq" id="WP_146535652.1">
    <property type="nucleotide sequence ID" value="NZ_SJPX01000004.1"/>
</dbReference>
<dbReference type="EMBL" id="SJPX01000004">
    <property type="protein sequence ID" value="TWU49385.1"/>
    <property type="molecule type" value="Genomic_DNA"/>
</dbReference>
<comment type="caution">
    <text evidence="1">The sequence shown here is derived from an EMBL/GenBank/DDBJ whole genome shotgun (WGS) entry which is preliminary data.</text>
</comment>
<dbReference type="Proteomes" id="UP000317977">
    <property type="component" value="Unassembled WGS sequence"/>
</dbReference>
<protein>
    <recommendedName>
        <fullName evidence="3">HEAT repeat protein</fullName>
    </recommendedName>
</protein>
<keyword evidence="2" id="KW-1185">Reference proteome</keyword>
<dbReference type="SUPFAM" id="SSF48371">
    <property type="entry name" value="ARM repeat"/>
    <property type="match status" value="1"/>
</dbReference>
<accession>A0A5C6ELM3</accession>
<evidence type="ECO:0008006" key="3">
    <source>
        <dbReference type="Google" id="ProtNLM"/>
    </source>
</evidence>
<reference evidence="1 2" key="1">
    <citation type="submission" date="2019-02" db="EMBL/GenBank/DDBJ databases">
        <title>Deep-cultivation of Planctomycetes and their phenomic and genomic characterization uncovers novel biology.</title>
        <authorList>
            <person name="Wiegand S."/>
            <person name="Jogler M."/>
            <person name="Boedeker C."/>
            <person name="Pinto D."/>
            <person name="Vollmers J."/>
            <person name="Rivas-Marin E."/>
            <person name="Kohn T."/>
            <person name="Peeters S.H."/>
            <person name="Heuer A."/>
            <person name="Rast P."/>
            <person name="Oberbeckmann S."/>
            <person name="Bunk B."/>
            <person name="Jeske O."/>
            <person name="Meyerdierks A."/>
            <person name="Storesund J.E."/>
            <person name="Kallscheuer N."/>
            <person name="Luecker S."/>
            <person name="Lage O.M."/>
            <person name="Pohl T."/>
            <person name="Merkel B.J."/>
            <person name="Hornburger P."/>
            <person name="Mueller R.-W."/>
            <person name="Bruemmer F."/>
            <person name="Labrenz M."/>
            <person name="Spormann A.M."/>
            <person name="Op Den Camp H."/>
            <person name="Overmann J."/>
            <person name="Amann R."/>
            <person name="Jetten M.S.M."/>
            <person name="Mascher T."/>
            <person name="Medema M.H."/>
            <person name="Devos D.P."/>
            <person name="Kaster A.-K."/>
            <person name="Ovreas L."/>
            <person name="Rohde M."/>
            <person name="Galperin M.Y."/>
            <person name="Jogler C."/>
        </authorList>
    </citation>
    <scope>NUCLEOTIDE SEQUENCE [LARGE SCALE GENOMIC DNA]</scope>
    <source>
        <strain evidence="1 2">Poly59</strain>
    </source>
</reference>
<evidence type="ECO:0000313" key="1">
    <source>
        <dbReference type="EMBL" id="TWU49385.1"/>
    </source>
</evidence>
<dbReference type="OrthoDB" id="230059at2"/>